<accession>A0A7M5V363</accession>
<evidence type="ECO:0000256" key="1">
    <source>
        <dbReference type="PROSITE-ProRule" id="PRU00221"/>
    </source>
</evidence>
<dbReference type="OrthoDB" id="361494at2759"/>
<organism evidence="2 3">
    <name type="scientific">Clytia hemisphaerica</name>
    <dbReference type="NCBI Taxonomy" id="252671"/>
    <lineage>
        <taxon>Eukaryota</taxon>
        <taxon>Metazoa</taxon>
        <taxon>Cnidaria</taxon>
        <taxon>Hydrozoa</taxon>
        <taxon>Hydroidolina</taxon>
        <taxon>Leptothecata</taxon>
        <taxon>Obeliida</taxon>
        <taxon>Clytiidae</taxon>
        <taxon>Clytia</taxon>
    </lineage>
</organism>
<evidence type="ECO:0000313" key="3">
    <source>
        <dbReference type="Proteomes" id="UP000594262"/>
    </source>
</evidence>
<dbReference type="PANTHER" id="PTHR47822">
    <property type="entry name" value="CARBOHYDRATE BINDING DOMAIN CONTAINING PROTEIN"/>
    <property type="match status" value="1"/>
</dbReference>
<keyword evidence="1" id="KW-0853">WD repeat</keyword>
<dbReference type="SUPFAM" id="SSF50978">
    <property type="entry name" value="WD40 repeat-like"/>
    <property type="match status" value="1"/>
</dbReference>
<evidence type="ECO:0000313" key="2">
    <source>
        <dbReference type="EnsemblMetazoa" id="CLYHEMP008780.1"/>
    </source>
</evidence>
<feature type="repeat" description="WD" evidence="1">
    <location>
        <begin position="194"/>
        <end position="236"/>
    </location>
</feature>
<dbReference type="Gene3D" id="2.130.10.10">
    <property type="entry name" value="YVTN repeat-like/Quinoprotein amine dehydrogenase"/>
    <property type="match status" value="2"/>
</dbReference>
<dbReference type="RefSeq" id="XP_066910435.1">
    <property type="nucleotide sequence ID" value="XM_067054334.1"/>
</dbReference>
<proteinExistence type="predicted"/>
<protein>
    <submittedName>
        <fullName evidence="2">Uncharacterized protein</fullName>
    </submittedName>
</protein>
<dbReference type="InterPro" id="IPR036322">
    <property type="entry name" value="WD40_repeat_dom_sf"/>
</dbReference>
<dbReference type="Proteomes" id="UP000594262">
    <property type="component" value="Unplaced"/>
</dbReference>
<dbReference type="InterPro" id="IPR001680">
    <property type="entry name" value="WD40_rpt"/>
</dbReference>
<dbReference type="AlphaFoldDB" id="A0A7M5V363"/>
<dbReference type="PANTHER" id="PTHR47822:SF3">
    <property type="entry name" value="ANAPHASE-PROMOTING COMPLEX SUBUNIT 4-LIKE WD40 DOMAIN-CONTAINING PROTEIN"/>
    <property type="match status" value="1"/>
</dbReference>
<sequence>MSTLIHKRLKDALEVGHVLEKDQRSEQYMRRSLEINHHKDYHVGDENGVFSIALNHDGSHAAIGLGSGSFALYNSQNEEWKKIRRVRTDPTVSLPLLAMKFYPCKAHNAIYTGGSDGTIKVFNLDTFSHSERTVVEKNNQITSLDFSNDGLYFATGGKDCSLRVYHTDNLNLSRLYSGADELDLEGSGHDLSIASGHSKKIFVIKFHPEDRNVFLSASWDRTVKIWDLRTEYAVRTINGPYVCGDGVDLFQGKIVSASWKAQDALQLWDYGSGKLISTLNWPTTNRRGEYLYCARFWDNSHVVAGGSGTNDLKMINITSNEVAGEISGDGHPVQAVEVLEQKNMLICGTSVNTLKTAIITDDDAEADVLLY</sequence>
<name>A0A7M5V363_9CNID</name>
<dbReference type="PROSITE" id="PS50294">
    <property type="entry name" value="WD_REPEATS_REGION"/>
    <property type="match status" value="1"/>
</dbReference>
<keyword evidence="3" id="KW-1185">Reference proteome</keyword>
<dbReference type="InterPro" id="IPR015943">
    <property type="entry name" value="WD40/YVTN_repeat-like_dom_sf"/>
</dbReference>
<dbReference type="SMART" id="SM00320">
    <property type="entry name" value="WD40"/>
    <property type="match status" value="5"/>
</dbReference>
<dbReference type="PROSITE" id="PS50082">
    <property type="entry name" value="WD_REPEATS_2"/>
    <property type="match status" value="2"/>
</dbReference>
<dbReference type="EnsemblMetazoa" id="CLYHEMT008780.1">
    <property type="protein sequence ID" value="CLYHEMP008780.1"/>
    <property type="gene ID" value="CLYHEMG008780"/>
</dbReference>
<dbReference type="Pfam" id="PF00400">
    <property type="entry name" value="WD40"/>
    <property type="match status" value="2"/>
</dbReference>
<feature type="repeat" description="WD" evidence="1">
    <location>
        <begin position="134"/>
        <end position="175"/>
    </location>
</feature>
<reference evidence="2" key="1">
    <citation type="submission" date="2021-01" db="UniProtKB">
        <authorList>
            <consortium name="EnsemblMetazoa"/>
        </authorList>
    </citation>
    <scope>IDENTIFICATION</scope>
</reference>
<dbReference type="GeneID" id="136797743"/>